<accession>A0A8S8ZRM6</accession>
<dbReference type="SMART" id="SM01044">
    <property type="entry name" value="Btz"/>
    <property type="match status" value="1"/>
</dbReference>
<feature type="compositionally biased region" description="Low complexity" evidence="13">
    <location>
        <begin position="144"/>
        <end position="156"/>
    </location>
</feature>
<keyword evidence="4" id="KW-0813">Transport</keyword>
<dbReference type="AlphaFoldDB" id="A0A8S8ZRM6"/>
<keyword evidence="11" id="KW-0508">mRNA splicing</keyword>
<keyword evidence="5" id="KW-0963">Cytoplasm</keyword>
<keyword evidence="8" id="KW-0810">Translation regulation</keyword>
<keyword evidence="9" id="KW-0694">RNA-binding</keyword>
<sequence length="720" mass="77931">MAPAAPRRRKAIGLRRRVEDEGEEEGPDALDLEDDSVTEGSIASDDHDLAGNDSDTSNVDEVSPSSPKLHKHVGNGAAKAGTRRRASDTPVVVAKSDEKPTVTDTEIMLHGLSLADKDGGVEEVDFDESKHDEDAEKGPAAKDSAAPVVVSSNSVAKQSRLPPHEKRRSEHEEYRRKRDEDPAFVPNRGAFFLHDHRHAGPATNGFRPFTRPGRGRGGGRGGGLAGPFTPAIPPNNPSDPTTSGPWAHDLHEEVAAPRPQRQQPPRYMPDNEGPPNGNGVIHNAPLSNTHINRAMSCVKTLGNVTVRVFLPNIGLGPKTFPGIALKQYTKLPDHRPPLRRDKPVRVSIPYHNFPVMPRYIFPASDRSFIFIPRALRPNNQRGRGKGPRSVYGSIGGFSRRTSVFGGSYYGSAYSPSIAMSRRSSIGRDFMMSPTGSVISRPPLPVDANRPVVRLPPYAQQQPTMAANQSMPMMEPSINNLPQPQTYPLPQKPAFQDNNGNAIPMHQPRPQKSVSVENIEAPAQPSAGTPPAYQQAFHQQVPPQLESHARNPSYQSQVSTTPLSQIPERAIHAAPFQPNNFSQPGFYAQPVQMMPPQQGYYYPQAMGADMQPNAAAPAFIPGGVQMSPAMAYTTAGPVDPVAAANAQAAGQNGGQQGPVAQEINGMVYYYDPNTLPAMVTYPQYPATGPTYGAPMGGMMVPGPDAFYYQQPVQPGMVYYAQ</sequence>
<keyword evidence="12" id="KW-0539">Nucleus</keyword>
<dbReference type="PANTHER" id="PTHR46837:SF5">
    <property type="entry name" value="PROTEIN MLN51 HOMOLOG"/>
    <property type="match status" value="1"/>
</dbReference>
<evidence type="ECO:0000256" key="4">
    <source>
        <dbReference type="ARBA" id="ARBA00022448"/>
    </source>
</evidence>
<evidence type="ECO:0000256" key="12">
    <source>
        <dbReference type="ARBA" id="ARBA00023242"/>
    </source>
</evidence>
<reference evidence="15 16" key="1">
    <citation type="submission" date="2017-07" db="EMBL/GenBank/DDBJ databases">
        <title>Genome sequence of the Sordaria macrospora wild type strain R19027.</title>
        <authorList>
            <person name="Nowrousian M."/>
            <person name="Teichert I."/>
            <person name="Kueck U."/>
        </authorList>
    </citation>
    <scope>NUCLEOTIDE SEQUENCE [LARGE SCALE GENOMIC DNA]</scope>
    <source>
        <strain evidence="15 16">R19027</strain>
        <tissue evidence="15">Mycelium</tissue>
    </source>
</reference>
<protein>
    <recommendedName>
        <fullName evidence="14">Btz domain-containing protein</fullName>
    </recommendedName>
</protein>
<feature type="compositionally biased region" description="Gly residues" evidence="13">
    <location>
        <begin position="215"/>
        <end position="225"/>
    </location>
</feature>
<keyword evidence="7" id="KW-0509">mRNA transport</keyword>
<comment type="caution">
    <text evidence="15">The sequence shown here is derived from an EMBL/GenBank/DDBJ whole genome shotgun (WGS) entry which is preliminary data.</text>
</comment>
<dbReference type="EMBL" id="NMPR01000073">
    <property type="protein sequence ID" value="KAA8631606.1"/>
    <property type="molecule type" value="Genomic_DNA"/>
</dbReference>
<evidence type="ECO:0000256" key="7">
    <source>
        <dbReference type="ARBA" id="ARBA00022816"/>
    </source>
</evidence>
<evidence type="ECO:0000256" key="6">
    <source>
        <dbReference type="ARBA" id="ARBA00022664"/>
    </source>
</evidence>
<feature type="compositionally biased region" description="Basic and acidic residues" evidence="13">
    <location>
        <begin position="162"/>
        <end position="181"/>
    </location>
</feature>
<evidence type="ECO:0000313" key="16">
    <source>
        <dbReference type="Proteomes" id="UP000433876"/>
    </source>
</evidence>
<dbReference type="InterPro" id="IPR044796">
    <property type="entry name" value="MLN51_plant"/>
</dbReference>
<keyword evidence="6" id="KW-0507">mRNA processing</keyword>
<feature type="region of interest" description="Disordered" evidence="13">
    <location>
        <begin position="1"/>
        <end position="285"/>
    </location>
</feature>
<feature type="compositionally biased region" description="Basic and acidic residues" evidence="13">
    <location>
        <begin position="127"/>
        <end position="140"/>
    </location>
</feature>
<evidence type="ECO:0000256" key="10">
    <source>
        <dbReference type="ARBA" id="ARBA00023161"/>
    </source>
</evidence>
<evidence type="ECO:0000259" key="14">
    <source>
        <dbReference type="SMART" id="SM01044"/>
    </source>
</evidence>
<dbReference type="GO" id="GO:0008380">
    <property type="term" value="P:RNA splicing"/>
    <property type="evidence" value="ECO:0007669"/>
    <property type="project" value="UniProtKB-KW"/>
</dbReference>
<dbReference type="GO" id="GO:0006417">
    <property type="term" value="P:regulation of translation"/>
    <property type="evidence" value="ECO:0007669"/>
    <property type="project" value="UniProtKB-KW"/>
</dbReference>
<comment type="subcellular location">
    <subcellularLocation>
        <location evidence="2">Cytoplasm</location>
    </subcellularLocation>
    <subcellularLocation>
        <location evidence="1">Nucleus</location>
    </subcellularLocation>
</comment>
<evidence type="ECO:0000256" key="1">
    <source>
        <dbReference type="ARBA" id="ARBA00004123"/>
    </source>
</evidence>
<dbReference type="GO" id="GO:0000184">
    <property type="term" value="P:nuclear-transcribed mRNA catabolic process, nonsense-mediated decay"/>
    <property type="evidence" value="ECO:0007669"/>
    <property type="project" value="UniProtKB-KW"/>
</dbReference>
<feature type="compositionally biased region" description="Basic residues" evidence="13">
    <location>
        <begin position="1"/>
        <end position="15"/>
    </location>
</feature>
<evidence type="ECO:0000256" key="2">
    <source>
        <dbReference type="ARBA" id="ARBA00004496"/>
    </source>
</evidence>
<dbReference type="OMA" id="HPPRYIF"/>
<evidence type="ECO:0000256" key="8">
    <source>
        <dbReference type="ARBA" id="ARBA00022845"/>
    </source>
</evidence>
<gene>
    <name evidence="15" type="ORF">SMACR_07842</name>
</gene>
<dbReference type="Proteomes" id="UP000433876">
    <property type="component" value="Unassembled WGS sequence"/>
</dbReference>
<evidence type="ECO:0000313" key="15">
    <source>
        <dbReference type="EMBL" id="KAA8631606.1"/>
    </source>
</evidence>
<dbReference type="InterPro" id="IPR018545">
    <property type="entry name" value="Btz_dom"/>
</dbReference>
<feature type="compositionally biased region" description="Acidic residues" evidence="13">
    <location>
        <begin position="20"/>
        <end position="37"/>
    </location>
</feature>
<dbReference type="GO" id="GO:0035145">
    <property type="term" value="C:exon-exon junction complex"/>
    <property type="evidence" value="ECO:0007669"/>
    <property type="project" value="InterPro"/>
</dbReference>
<evidence type="ECO:0000256" key="3">
    <source>
        <dbReference type="ARBA" id="ARBA00009548"/>
    </source>
</evidence>
<comment type="similarity">
    <text evidence="3">Belongs to the CASC3 family.</text>
</comment>
<dbReference type="GO" id="GO:0003729">
    <property type="term" value="F:mRNA binding"/>
    <property type="evidence" value="ECO:0007669"/>
    <property type="project" value="InterPro"/>
</dbReference>
<feature type="compositionally biased region" description="Polar residues" evidence="13">
    <location>
        <begin position="53"/>
        <end position="66"/>
    </location>
</feature>
<dbReference type="Pfam" id="PF09405">
    <property type="entry name" value="Btz"/>
    <property type="match status" value="1"/>
</dbReference>
<evidence type="ECO:0000256" key="5">
    <source>
        <dbReference type="ARBA" id="ARBA00022490"/>
    </source>
</evidence>
<feature type="region of interest" description="Disordered" evidence="13">
    <location>
        <begin position="471"/>
        <end position="556"/>
    </location>
</feature>
<dbReference type="PANTHER" id="PTHR46837">
    <property type="entry name" value="PROTEIN MLN51 HOMOLOG"/>
    <property type="match status" value="1"/>
</dbReference>
<feature type="domain" description="Btz" evidence="14">
    <location>
        <begin position="146"/>
        <end position="279"/>
    </location>
</feature>
<organism evidence="15 16">
    <name type="scientific">Sordaria macrospora</name>
    <dbReference type="NCBI Taxonomy" id="5147"/>
    <lineage>
        <taxon>Eukaryota</taxon>
        <taxon>Fungi</taxon>
        <taxon>Dikarya</taxon>
        <taxon>Ascomycota</taxon>
        <taxon>Pezizomycotina</taxon>
        <taxon>Sordariomycetes</taxon>
        <taxon>Sordariomycetidae</taxon>
        <taxon>Sordariales</taxon>
        <taxon>Sordariaceae</taxon>
        <taxon>Sordaria</taxon>
    </lineage>
</organism>
<dbReference type="GO" id="GO:0005737">
    <property type="term" value="C:cytoplasm"/>
    <property type="evidence" value="ECO:0007669"/>
    <property type="project" value="UniProtKB-SubCell"/>
</dbReference>
<dbReference type="GO" id="GO:0006397">
    <property type="term" value="P:mRNA processing"/>
    <property type="evidence" value="ECO:0007669"/>
    <property type="project" value="UniProtKB-KW"/>
</dbReference>
<feature type="compositionally biased region" description="Polar residues" evidence="13">
    <location>
        <begin position="471"/>
        <end position="483"/>
    </location>
</feature>
<dbReference type="GO" id="GO:0051028">
    <property type="term" value="P:mRNA transport"/>
    <property type="evidence" value="ECO:0007669"/>
    <property type="project" value="UniProtKB-KW"/>
</dbReference>
<evidence type="ECO:0000256" key="9">
    <source>
        <dbReference type="ARBA" id="ARBA00022884"/>
    </source>
</evidence>
<evidence type="ECO:0000256" key="11">
    <source>
        <dbReference type="ARBA" id="ARBA00023187"/>
    </source>
</evidence>
<dbReference type="VEuPathDB" id="FungiDB:SMAC_07842"/>
<proteinExistence type="inferred from homology"/>
<name>A0A8S8ZRM6_SORMA</name>
<keyword evidence="10" id="KW-0866">Nonsense-mediated mRNA decay</keyword>
<evidence type="ECO:0000256" key="13">
    <source>
        <dbReference type="SAM" id="MobiDB-lite"/>
    </source>
</evidence>